<sequence length="119" mass="13330">MANPIANLLKDFKQKRRLSRARSLPAMQARILHAEAKQVQAKDELAFEIALSYRFEADGQAAYGSAFSVWFPVENYAKSLAAQVTPEAKLKVRYNPKDPFENYALASDNPGVLPFQLAE</sequence>
<gene>
    <name evidence="2" type="ORF">SAMN05421770_101412</name>
</gene>
<name>A0A239DER8_9BACT</name>
<organism evidence="2 3">
    <name type="scientific">Granulicella rosea</name>
    <dbReference type="NCBI Taxonomy" id="474952"/>
    <lineage>
        <taxon>Bacteria</taxon>
        <taxon>Pseudomonadati</taxon>
        <taxon>Acidobacteriota</taxon>
        <taxon>Terriglobia</taxon>
        <taxon>Terriglobales</taxon>
        <taxon>Acidobacteriaceae</taxon>
        <taxon>Granulicella</taxon>
    </lineage>
</organism>
<evidence type="ECO:0000259" key="1">
    <source>
        <dbReference type="Pfam" id="PF12158"/>
    </source>
</evidence>
<accession>A0A239DER8</accession>
<keyword evidence="3" id="KW-1185">Reference proteome</keyword>
<dbReference type="AlphaFoldDB" id="A0A239DER8"/>
<reference evidence="2 3" key="1">
    <citation type="submission" date="2017-06" db="EMBL/GenBank/DDBJ databases">
        <authorList>
            <person name="Kim H.J."/>
            <person name="Triplett B.A."/>
        </authorList>
    </citation>
    <scope>NUCLEOTIDE SEQUENCE [LARGE SCALE GENOMIC DNA]</scope>
    <source>
        <strain evidence="2 3">DSM 18704</strain>
    </source>
</reference>
<dbReference type="RefSeq" id="WP_089406711.1">
    <property type="nucleotide sequence ID" value="NZ_FZOU01000001.1"/>
</dbReference>
<dbReference type="EMBL" id="FZOU01000001">
    <property type="protein sequence ID" value="SNS30324.1"/>
    <property type="molecule type" value="Genomic_DNA"/>
</dbReference>
<dbReference type="Pfam" id="PF12158">
    <property type="entry name" value="DUF3592"/>
    <property type="match status" value="1"/>
</dbReference>
<dbReference type="OrthoDB" id="7855841at2"/>
<dbReference type="InterPro" id="IPR021994">
    <property type="entry name" value="DUF3592"/>
</dbReference>
<evidence type="ECO:0000313" key="2">
    <source>
        <dbReference type="EMBL" id="SNS30324.1"/>
    </source>
</evidence>
<feature type="domain" description="DUF3592" evidence="1">
    <location>
        <begin position="29"/>
        <end position="101"/>
    </location>
</feature>
<proteinExistence type="predicted"/>
<evidence type="ECO:0000313" key="3">
    <source>
        <dbReference type="Proteomes" id="UP000198356"/>
    </source>
</evidence>
<protein>
    <recommendedName>
        <fullName evidence="1">DUF3592 domain-containing protein</fullName>
    </recommendedName>
</protein>
<dbReference type="Proteomes" id="UP000198356">
    <property type="component" value="Unassembled WGS sequence"/>
</dbReference>